<gene>
    <name evidence="7" type="ORF">ACFOY1_08125</name>
</gene>
<dbReference type="Proteomes" id="UP001595848">
    <property type="component" value="Unassembled WGS sequence"/>
</dbReference>
<protein>
    <submittedName>
        <fullName evidence="7">Translocation/assembly module TamB domain-containing protein</fullName>
    </submittedName>
</protein>
<dbReference type="PANTHER" id="PTHR36985:SF1">
    <property type="entry name" value="TRANSLOCATION AND ASSEMBLY MODULE SUBUNIT TAMB"/>
    <property type="match status" value="1"/>
</dbReference>
<evidence type="ECO:0000256" key="1">
    <source>
        <dbReference type="ARBA" id="ARBA00004167"/>
    </source>
</evidence>
<keyword evidence="3" id="KW-1133">Transmembrane helix</keyword>
<evidence type="ECO:0000256" key="4">
    <source>
        <dbReference type="ARBA" id="ARBA00023136"/>
    </source>
</evidence>
<dbReference type="EMBL" id="JBHSBV010000002">
    <property type="protein sequence ID" value="MFC4200916.1"/>
    <property type="molecule type" value="Genomic_DNA"/>
</dbReference>
<name>A0ABV8NX39_9BURK</name>
<comment type="caution">
    <text evidence="7">The sequence shown here is derived from an EMBL/GenBank/DDBJ whole genome shotgun (WGS) entry which is preliminary data.</text>
</comment>
<feature type="compositionally biased region" description="Low complexity" evidence="5">
    <location>
        <begin position="557"/>
        <end position="580"/>
    </location>
</feature>
<dbReference type="PANTHER" id="PTHR36985">
    <property type="entry name" value="TRANSLOCATION AND ASSEMBLY MODULE SUBUNIT TAMB"/>
    <property type="match status" value="1"/>
</dbReference>
<dbReference type="RefSeq" id="WP_246600459.1">
    <property type="nucleotide sequence ID" value="NZ_JAHTBN010000003.1"/>
</dbReference>
<dbReference type="Pfam" id="PF04357">
    <property type="entry name" value="TamB"/>
    <property type="match status" value="1"/>
</dbReference>
<proteinExistence type="predicted"/>
<keyword evidence="2" id="KW-0812">Transmembrane</keyword>
<keyword evidence="8" id="KW-1185">Reference proteome</keyword>
<evidence type="ECO:0000313" key="7">
    <source>
        <dbReference type="EMBL" id="MFC4200916.1"/>
    </source>
</evidence>
<feature type="region of interest" description="Disordered" evidence="5">
    <location>
        <begin position="548"/>
        <end position="580"/>
    </location>
</feature>
<comment type="subcellular location">
    <subcellularLocation>
        <location evidence="1">Membrane</location>
        <topology evidence="1">Single-pass membrane protein</topology>
    </subcellularLocation>
</comment>
<evidence type="ECO:0000313" key="8">
    <source>
        <dbReference type="Proteomes" id="UP001595848"/>
    </source>
</evidence>
<evidence type="ECO:0000256" key="3">
    <source>
        <dbReference type="ARBA" id="ARBA00022989"/>
    </source>
</evidence>
<keyword evidence="4" id="KW-0472">Membrane</keyword>
<sequence>MLGGLGPTALLLIAVAAGFLFWCAGSQQGTRWLLHTAAQQLDGRIEGVQGSIWSGLRVRDVDLKFPGAAVRMRELHLDVDWRAFLDHRLHIRVLAADRVDLDLTSTGQPPSQEPLRIPALPVGIVLEHFGVGELNIRQDGKPLPVGIKDVAAALSVTGDDARLDIVNVGLSYDTVDVGVDGQLKLLGLADPWPMQGSLKVHAQGLPDDTLLCARHFVPTLPEGDKENPANQACELDVKADLKGTLDALNVVLGAHGQGLQLDADADLAPRAGFPLRRAKLDLGLPDGSALQARVDWTEETVAGAVKDRVQGSLSSSKLDLGALVGPAIPATKLDSTVDFDVLLADRKELLSAGLRARFDPGSSWNREPLSGTLETRVVSTAPVAAGAPAAATSVAGAQVAAPAAASAGGASAPAAPQGRPASAGNAPQEARASAASAGKAPQESRVSTAVAGTTAAGAPAAAAAPPPAVAGDSWKFLQLETLNMDLRLGRNHLRASGSLGQADSRLKLDLQAPVLSAFWPGLPGGATLSGQVQGSPSAHSTDLVLSYLPAPGKPGQAGKSASAAKTAKTSKASKTAKSARAAKATKAVTAAKSAKSAKSGKAAKAAAAATATKTMTASKATAATKTMTTKKTAAAANTAKPAQAARSGAVSPQAAAPIKARLAAKGAWQADAAGGQTWHGELTRFEVEQAGMGVRLRGVLPVSLLPQAQAPAWQWQIGAATLEFLLPSGQGFVLRHEGTRGRPGRWETRGSIARLAINPRLIHDLRSRFGAPREPGNGRVKVAQDERAGRSELVLAADWNLKFDGTLQGDARIRRLSGDVMIPGSPPVPLGLRELELDAKAVKAGAAASRLDLALKVDTAAKGTISANASTQLRTSAQGGLEFGAKEPVDLSLHADIADLAWLSLFAGDDTDLGGSLHADVKAARKADGTWATQGTIGGSKIKLVRLDDGVRLFDGTLQAHLDGQRLVLDKLQFPARLRVDPKEWRTSEWVHTSPDAKNGSLTLTGDWDLMKSAGAVNIELYRYPILQRSDRYAMISGKLRIDAEIPRIGITGSLTADAGWFDLDMLSSVPTLDGDVVVVRAGQEAPPAAPMDVSMDLTVDLGPRFYITGYGLDSGLVGSMRIVMAQGKLTAEGALRTRGGSISAYGQHLQLRRGTITFQGDIGNPVLNIEALRTGVAVEAGVRVAGTAKRPRIDLVSYPDVSDVEKLSWLLLGRAPDEGGGDTALLLSLGTSLLGGGAPLYRKLGLDEVSIQSGELGSTGSLLPVQTVVNDINNSSTDSALEQQFVRASKKISTNITLSIEQALSQTGTVGRLSYHLSKGLSAELSAGTVNGIALVYRTFFKD</sequence>
<feature type="domain" description="Translocation and assembly module TamB C-terminal" evidence="6">
    <location>
        <begin position="996"/>
        <end position="1340"/>
    </location>
</feature>
<organism evidence="7 8">
    <name type="scientific">Candidimonas humi</name>
    <dbReference type="NCBI Taxonomy" id="683355"/>
    <lineage>
        <taxon>Bacteria</taxon>
        <taxon>Pseudomonadati</taxon>
        <taxon>Pseudomonadota</taxon>
        <taxon>Betaproteobacteria</taxon>
        <taxon>Burkholderiales</taxon>
        <taxon>Alcaligenaceae</taxon>
        <taxon>Candidimonas</taxon>
    </lineage>
</organism>
<evidence type="ECO:0000256" key="5">
    <source>
        <dbReference type="SAM" id="MobiDB-lite"/>
    </source>
</evidence>
<dbReference type="InterPro" id="IPR007452">
    <property type="entry name" value="TamB_C"/>
</dbReference>
<evidence type="ECO:0000256" key="2">
    <source>
        <dbReference type="ARBA" id="ARBA00022692"/>
    </source>
</evidence>
<accession>A0ABV8NX39</accession>
<evidence type="ECO:0000259" key="6">
    <source>
        <dbReference type="Pfam" id="PF04357"/>
    </source>
</evidence>
<reference evidence="8" key="1">
    <citation type="journal article" date="2019" name="Int. J. Syst. Evol. Microbiol.">
        <title>The Global Catalogue of Microorganisms (GCM) 10K type strain sequencing project: providing services to taxonomists for standard genome sequencing and annotation.</title>
        <authorList>
            <consortium name="The Broad Institute Genomics Platform"/>
            <consortium name="The Broad Institute Genome Sequencing Center for Infectious Disease"/>
            <person name="Wu L."/>
            <person name="Ma J."/>
        </authorList>
    </citation>
    <scope>NUCLEOTIDE SEQUENCE [LARGE SCALE GENOMIC DNA]</scope>
    <source>
        <strain evidence="8">LMG 24813</strain>
    </source>
</reference>
<feature type="region of interest" description="Disordered" evidence="5">
    <location>
        <begin position="408"/>
        <end position="451"/>
    </location>
</feature>